<evidence type="ECO:0000313" key="2">
    <source>
        <dbReference type="Proteomes" id="UP001497516"/>
    </source>
</evidence>
<dbReference type="PANTHER" id="PTHR33116">
    <property type="entry name" value="REVERSE TRANSCRIPTASE ZINC-BINDING DOMAIN-CONTAINING PROTEIN-RELATED-RELATED"/>
    <property type="match status" value="1"/>
</dbReference>
<organism evidence="1 2">
    <name type="scientific">Linum trigynum</name>
    <dbReference type="NCBI Taxonomy" id="586398"/>
    <lineage>
        <taxon>Eukaryota</taxon>
        <taxon>Viridiplantae</taxon>
        <taxon>Streptophyta</taxon>
        <taxon>Embryophyta</taxon>
        <taxon>Tracheophyta</taxon>
        <taxon>Spermatophyta</taxon>
        <taxon>Magnoliopsida</taxon>
        <taxon>eudicotyledons</taxon>
        <taxon>Gunneridae</taxon>
        <taxon>Pentapetalae</taxon>
        <taxon>rosids</taxon>
        <taxon>fabids</taxon>
        <taxon>Malpighiales</taxon>
        <taxon>Linaceae</taxon>
        <taxon>Linum</taxon>
    </lineage>
</organism>
<dbReference type="Proteomes" id="UP001497516">
    <property type="component" value="Chromosome 2"/>
</dbReference>
<sequence length="143" mass="16082">MGFKEGCFPVHYLGLPIFDGKLNSKECEILVDKITSRVCSWRANKVSFAGRLQLVSSVIYSDMQLWMSIFISPRKVLDNIHKICSNFLWHGDGSGSAKVSWDILANSKKEGELGLKDLSTWNVECFARLLWLIFMLGGSFSVA</sequence>
<protein>
    <submittedName>
        <fullName evidence="1">Uncharacterized protein</fullName>
    </submittedName>
</protein>
<reference evidence="1 2" key="1">
    <citation type="submission" date="2024-04" db="EMBL/GenBank/DDBJ databases">
        <authorList>
            <person name="Fracassetti M."/>
        </authorList>
    </citation>
    <scope>NUCLEOTIDE SEQUENCE [LARGE SCALE GENOMIC DNA]</scope>
</reference>
<evidence type="ECO:0000313" key="1">
    <source>
        <dbReference type="EMBL" id="CAL1370602.1"/>
    </source>
</evidence>
<gene>
    <name evidence="1" type="ORF">LTRI10_LOCUS12717</name>
</gene>
<proteinExistence type="predicted"/>
<accession>A0AAV2DCR4</accession>
<dbReference type="AlphaFoldDB" id="A0AAV2DCR4"/>
<name>A0AAV2DCR4_9ROSI</name>
<keyword evidence="2" id="KW-1185">Reference proteome</keyword>
<dbReference type="EMBL" id="OZ034815">
    <property type="protein sequence ID" value="CAL1370602.1"/>
    <property type="molecule type" value="Genomic_DNA"/>
</dbReference>
<dbReference type="PANTHER" id="PTHR33116:SF80">
    <property type="entry name" value="REVERSE TRANSCRIPTASE ZINC-BINDING DOMAIN-CONTAINING PROTEIN"/>
    <property type="match status" value="1"/>
</dbReference>